<name>A0AAV0Q3W2_9ROSI</name>
<keyword evidence="2" id="KW-1185">Reference proteome</keyword>
<comment type="caution">
    <text evidence="1">The sequence shown here is derived from an EMBL/GenBank/DDBJ whole genome shotgun (WGS) entry which is preliminary data.</text>
</comment>
<proteinExistence type="predicted"/>
<dbReference type="Proteomes" id="UP001154282">
    <property type="component" value="Unassembled WGS sequence"/>
</dbReference>
<dbReference type="AlphaFoldDB" id="A0AAV0Q3W2"/>
<gene>
    <name evidence="1" type="ORF">LITE_LOCUS41424</name>
</gene>
<sequence length="53" mass="5837">MALRMEATTLHSSPRGFARHCSITRRCSTCLMQHFSGKTSTGCSSRGRCMEGI</sequence>
<organism evidence="1 2">
    <name type="scientific">Linum tenue</name>
    <dbReference type="NCBI Taxonomy" id="586396"/>
    <lineage>
        <taxon>Eukaryota</taxon>
        <taxon>Viridiplantae</taxon>
        <taxon>Streptophyta</taxon>
        <taxon>Embryophyta</taxon>
        <taxon>Tracheophyta</taxon>
        <taxon>Spermatophyta</taxon>
        <taxon>Magnoliopsida</taxon>
        <taxon>eudicotyledons</taxon>
        <taxon>Gunneridae</taxon>
        <taxon>Pentapetalae</taxon>
        <taxon>rosids</taxon>
        <taxon>fabids</taxon>
        <taxon>Malpighiales</taxon>
        <taxon>Linaceae</taxon>
        <taxon>Linum</taxon>
    </lineage>
</organism>
<evidence type="ECO:0000313" key="2">
    <source>
        <dbReference type="Proteomes" id="UP001154282"/>
    </source>
</evidence>
<accession>A0AAV0Q3W2</accession>
<reference evidence="1" key="1">
    <citation type="submission" date="2022-08" db="EMBL/GenBank/DDBJ databases">
        <authorList>
            <person name="Gutierrez-Valencia J."/>
        </authorList>
    </citation>
    <scope>NUCLEOTIDE SEQUENCE</scope>
</reference>
<dbReference type="EMBL" id="CAMGYJ010000009">
    <property type="protein sequence ID" value="CAI0539846.1"/>
    <property type="molecule type" value="Genomic_DNA"/>
</dbReference>
<evidence type="ECO:0000313" key="1">
    <source>
        <dbReference type="EMBL" id="CAI0539846.1"/>
    </source>
</evidence>
<protein>
    <submittedName>
        <fullName evidence="1">Uncharacterized protein</fullName>
    </submittedName>
</protein>